<protein>
    <recommendedName>
        <fullName evidence="3">Nephrocystin 3-like N-terminal domain-containing protein</fullName>
    </recommendedName>
</protein>
<dbReference type="InterPro" id="IPR056884">
    <property type="entry name" value="NPHP3-like_N"/>
</dbReference>
<feature type="compositionally biased region" description="Basic and acidic residues" evidence="2">
    <location>
        <begin position="30"/>
        <end position="46"/>
    </location>
</feature>
<evidence type="ECO:0000256" key="2">
    <source>
        <dbReference type="SAM" id="MobiDB-lite"/>
    </source>
</evidence>
<dbReference type="InterPro" id="IPR011990">
    <property type="entry name" value="TPR-like_helical_dom_sf"/>
</dbReference>
<name>A0A4Q4TML1_9PEZI</name>
<sequence length="2170" mass="244872">MLGILNTPSGQGESHLKLNKRAPGPLVEPMAREAERSPPSDNAPRVDDLAASFALSPVLSPSQSFGSIRVDKRASSHAKRVNIARGSNGHMTTINLVKEQYASVRQRCQWNLGAGVDHYAFDTSHAGLLEWIRNERITRLPHKGGSWDRVLIAAQYFALQVNRLRDAIESFTPECGAASHLVYGQCLLLLELGHENAVALETAFNLFYQFGLELSPLLKAEHTLVLVPSIMENIGRAFSELLGIVAGVAIAFYSAVHGGRQLTRLDIYATFSGPIESFRSRVERCTHEMWTSKLRSHGCDDDGHFDLLREWLAPQDSVLAFLASNRINLTSPPEEYTCTWFQPHINQFFKTNEKVLVVEGKSGSGKTTLANWVVNRLQRPVYGRELSTLSFFYDIAAHATCLSMLKSFLYQLLSLRIGDIGLFNAILQAHADSKTLSTTEDQEDRLWEALRHALDAVSIGDTDNDCEMLAIIVDGLDEMSGLKPAAKRVATKLNELAHDIPGVRVIQFSQPLELSIGEKVELSLENISDDIQMIIRQGLSRHPHFADREHAEQDGIIDDVVAVSDGSMLIAYLCVQYLLIQDTQANLGKAVELLTKSRGTVADHVQRLLATATLDSHSKAVLSFLIAAQRPLSLVEIELLLRANSMGIDVEETIKLSSILRSLTAFTVSAEGLIAIRHNAVERAILSIPDNSNVSLHLKERHKDFLMRLFANAKQHLREGDSEPRLDLPSHAEVERKIASHSLVEYAVRYWTIHFKLSSLHKVQGDLQLPKEFASVFPSSVTFAWLEAGCWKSQSFPHATIEFLTLAFRVRKALFGPEHPGVLQSAVICAIFYETVLSRHNEAVEWYARVVKIGKVVLGVQSELVIICCNTLLRISEALVSKERTDIMTYREEIWLTLVSSYTHRYGASSKEVLDVYEALANLYAFISEEKKASEIRVKIQEINGAIQGGPLDESNSMDRRIDVILKKHEHGKTIKGFDNLLFGFELEVEESWTIVRVESMLRLATELIKSSQFAEAEEIYLELWLKLTDHCHTIQVCEWHGKKIEVMLRYSSFLHTHKRFEEASAVLICCWNEYSVHQVSMFESIILLLKEVAITMKLVGLVSLSLTVFQKCWSWFKSSHKESSTVFKEIEEHIAITSKEIMKKKTTTKVTSSSETVIREVFESSFSSEETEITTTTVELSESLTSIYTEQERWSEAIAVIKTTLRKSWASFFAESIDNITITSKFSSESIELATKLAQCYINQKRYEKAEYVYLRLYRVHRKSRRLDDAAVIKYSELYLDFLKKYEMFGLVISFYQELLVEYRSFYGHSHTKTITILYALGDICRRHHLTHGYWIEYYLEIVTTLNKGALVCHEDAFRALVIVAEYYYETLRYSESLVHFRSIIATFCKFGTKFKYFEDITVIQAIFEKYYKAIEETKINIQEHIKILKEIRETCFKFYGESSSASVSVTVVLAEVCSKSEMYEFEAMSYYEHILKHSKAVTTTVVKRSQRTLKSLYVKQATSESTSTTVTKETIEKATTMTYEDYVEVRKTHSCSHETTVASLKELVVLYHKQQKMELAIKELRSLVVDCFTSVTSSKELIAVAKTIAAIYTSCGYTSHGLELVREFKLQVIYNTVSKGCSFDVTKVGRSCFAFIASFEYHLRADFSLTIASFMAELLGEYLFYERFVSSIREKSKTEVVILHASRLRQILFRTRRSVDFDIIERQAVEYFSATEVEVSKQTSKASVAAFVRVLLAHFSGRGQPKDFVASAGHAAVAELKTLLVSHKYQAALDLARCTFQFLMVHEGLDDPTEITLGFQLCLMMAGRGEYRQEVAPDDETREAMLKLSHTILMEVIGICQKSNLDLERCPLAELNELIVLVGDQEDRKLLQWLLTKLWGSRVRQISWPPEVMLKLGQRLVQARFSNGDYAAAIKLADDLVYNVRRVHGPRHKQTLEMYTLLASLYTSAGQYYHTRATAMAKDKNRSSAEARQRASLLARTYFKKAITTNEDVLKLLIDTSADDSDDDGDDQYSVVSSINRGSVIGSRSSSYHIDRFVTGTNGTNGAKGENKETGAAPNDVQMFMTGKDGSGTAPAQAPEVVLTAAARRHLRLLKLAVQRFGGWGRPTGGRQALALTTQVWKQLGPELKMKEEEVLSSKWKVDGFGGGEAEGGLEEDGFKVPESWVIF</sequence>
<reference evidence="4 5" key="1">
    <citation type="submission" date="2018-06" db="EMBL/GenBank/DDBJ databases">
        <title>Complete Genomes of Monosporascus.</title>
        <authorList>
            <person name="Robinson A.J."/>
            <person name="Natvig D.O."/>
        </authorList>
    </citation>
    <scope>NUCLEOTIDE SEQUENCE [LARGE SCALE GENOMIC DNA]</scope>
    <source>
        <strain evidence="4 5">CBS 110550</strain>
    </source>
</reference>
<dbReference type="SUPFAM" id="SSF48452">
    <property type="entry name" value="TPR-like"/>
    <property type="match status" value="1"/>
</dbReference>
<evidence type="ECO:0000313" key="5">
    <source>
        <dbReference type="Proteomes" id="UP000293360"/>
    </source>
</evidence>
<feature type="domain" description="Nephrocystin 3-like N-terminal" evidence="3">
    <location>
        <begin position="337"/>
        <end position="497"/>
    </location>
</feature>
<organism evidence="4 5">
    <name type="scientific">Monosporascus ibericus</name>
    <dbReference type="NCBI Taxonomy" id="155417"/>
    <lineage>
        <taxon>Eukaryota</taxon>
        <taxon>Fungi</taxon>
        <taxon>Dikarya</taxon>
        <taxon>Ascomycota</taxon>
        <taxon>Pezizomycotina</taxon>
        <taxon>Sordariomycetes</taxon>
        <taxon>Xylariomycetidae</taxon>
        <taxon>Xylariales</taxon>
        <taxon>Xylariales incertae sedis</taxon>
        <taxon>Monosporascus</taxon>
    </lineage>
</organism>
<keyword evidence="5" id="KW-1185">Reference proteome</keyword>
<dbReference type="Gene3D" id="3.40.50.300">
    <property type="entry name" value="P-loop containing nucleotide triphosphate hydrolases"/>
    <property type="match status" value="1"/>
</dbReference>
<dbReference type="STRING" id="155417.A0A4Q4TML1"/>
<dbReference type="Gene3D" id="1.25.40.10">
    <property type="entry name" value="Tetratricopeptide repeat domain"/>
    <property type="match status" value="2"/>
</dbReference>
<dbReference type="PANTHER" id="PTHR10039">
    <property type="entry name" value="AMELOGENIN"/>
    <property type="match status" value="1"/>
</dbReference>
<proteinExistence type="predicted"/>
<dbReference type="SUPFAM" id="SSF52540">
    <property type="entry name" value="P-loop containing nucleoside triphosphate hydrolases"/>
    <property type="match status" value="1"/>
</dbReference>
<dbReference type="InterPro" id="IPR027417">
    <property type="entry name" value="P-loop_NTPase"/>
</dbReference>
<dbReference type="Proteomes" id="UP000293360">
    <property type="component" value="Unassembled WGS sequence"/>
</dbReference>
<dbReference type="Pfam" id="PF24883">
    <property type="entry name" value="NPHP3_N"/>
    <property type="match status" value="1"/>
</dbReference>
<dbReference type="EMBL" id="QJNU01000064">
    <property type="protein sequence ID" value="RYP08426.1"/>
    <property type="molecule type" value="Genomic_DNA"/>
</dbReference>
<accession>A0A4Q4TML1</accession>
<dbReference type="OrthoDB" id="2546325at2759"/>
<comment type="caution">
    <text evidence="4">The sequence shown here is derived from an EMBL/GenBank/DDBJ whole genome shotgun (WGS) entry which is preliminary data.</text>
</comment>
<gene>
    <name evidence="4" type="ORF">DL764_001914</name>
</gene>
<evidence type="ECO:0000256" key="1">
    <source>
        <dbReference type="ARBA" id="ARBA00022737"/>
    </source>
</evidence>
<evidence type="ECO:0000313" key="4">
    <source>
        <dbReference type="EMBL" id="RYP08426.1"/>
    </source>
</evidence>
<evidence type="ECO:0000259" key="3">
    <source>
        <dbReference type="Pfam" id="PF24883"/>
    </source>
</evidence>
<feature type="region of interest" description="Disordered" evidence="2">
    <location>
        <begin position="1"/>
        <end position="46"/>
    </location>
</feature>
<feature type="compositionally biased region" description="Polar residues" evidence="2">
    <location>
        <begin position="1"/>
        <end position="12"/>
    </location>
</feature>
<dbReference type="PANTHER" id="PTHR10039:SF9">
    <property type="entry name" value="NACHT DOMAIN PROTEIN (AFU_ORTHOLOGUE AFUA_2G01760)"/>
    <property type="match status" value="1"/>
</dbReference>
<keyword evidence="1" id="KW-0677">Repeat</keyword>